<dbReference type="Proteomes" id="UP000231379">
    <property type="component" value="Unassembled WGS sequence"/>
</dbReference>
<reference evidence="2" key="1">
    <citation type="submission" date="2017-09" db="EMBL/GenBank/DDBJ databases">
        <title>Depth-based differentiation of microbial function through sediment-hosted aquifers and enrichment of novel symbionts in the deep terrestrial subsurface.</title>
        <authorList>
            <person name="Probst A.J."/>
            <person name="Ladd B."/>
            <person name="Jarett J.K."/>
            <person name="Geller-Mcgrath D.E."/>
            <person name="Sieber C.M.K."/>
            <person name="Emerson J.B."/>
            <person name="Anantharaman K."/>
            <person name="Thomas B.C."/>
            <person name="Malmstrom R."/>
            <person name="Stieglmeier M."/>
            <person name="Klingl A."/>
            <person name="Woyke T."/>
            <person name="Ryan C.M."/>
            <person name="Banfield J.F."/>
        </authorList>
    </citation>
    <scope>NUCLEOTIDE SEQUENCE [LARGE SCALE GENOMIC DNA]</scope>
</reference>
<protein>
    <submittedName>
        <fullName evidence="1">Uncharacterized protein</fullName>
    </submittedName>
</protein>
<sequence>MEEALKKLDLLLSQVEKPAARRRWEPYEPPQEDFELYDELMRRFPDKERKVVEQHIRGVADAKDMQPATVLRALLDKIAATLKIATCFVLRKIEQLGSLLLYLRQIPLPA</sequence>
<gene>
    <name evidence="1" type="ORF">COU20_02705</name>
</gene>
<dbReference type="EMBL" id="PFBM01000016">
    <property type="protein sequence ID" value="PIR82409.1"/>
    <property type="molecule type" value="Genomic_DNA"/>
</dbReference>
<accession>A0A2H0U7M6</accession>
<name>A0A2H0U7M6_9BACT</name>
<comment type="caution">
    <text evidence="1">The sequence shown here is derived from an EMBL/GenBank/DDBJ whole genome shotgun (WGS) entry which is preliminary data.</text>
</comment>
<dbReference type="AlphaFoldDB" id="A0A2H0U7M6"/>
<evidence type="ECO:0000313" key="1">
    <source>
        <dbReference type="EMBL" id="PIR82409.1"/>
    </source>
</evidence>
<organism evidence="1 2">
    <name type="scientific">Candidatus Kaiserbacteria bacterium CG10_big_fil_rev_8_21_14_0_10_59_10</name>
    <dbReference type="NCBI Taxonomy" id="1974612"/>
    <lineage>
        <taxon>Bacteria</taxon>
        <taxon>Candidatus Kaiseribacteriota</taxon>
    </lineage>
</organism>
<evidence type="ECO:0000313" key="2">
    <source>
        <dbReference type="Proteomes" id="UP000231379"/>
    </source>
</evidence>
<proteinExistence type="predicted"/>